<evidence type="ECO:0000256" key="2">
    <source>
        <dbReference type="SAM" id="Phobius"/>
    </source>
</evidence>
<keyword evidence="2" id="KW-0472">Membrane</keyword>
<feature type="region of interest" description="Disordered" evidence="1">
    <location>
        <begin position="54"/>
        <end position="117"/>
    </location>
</feature>
<evidence type="ECO:0000256" key="1">
    <source>
        <dbReference type="SAM" id="MobiDB-lite"/>
    </source>
</evidence>
<comment type="caution">
    <text evidence="3">The sequence shown here is derived from an EMBL/GenBank/DDBJ whole genome shotgun (WGS) entry which is preliminary data.</text>
</comment>
<protein>
    <submittedName>
        <fullName evidence="3">Uncharacterized protein</fullName>
    </submittedName>
</protein>
<reference evidence="3" key="1">
    <citation type="journal article" date="2014" name="Int. J. Syst. Evol. Microbiol.">
        <title>Complete genome sequence of Corynebacterium casei LMG S-19264T (=DSM 44701T), isolated from a smear-ripened cheese.</title>
        <authorList>
            <consortium name="US DOE Joint Genome Institute (JGI-PGF)"/>
            <person name="Walter F."/>
            <person name="Albersmeier A."/>
            <person name="Kalinowski J."/>
            <person name="Ruckert C."/>
        </authorList>
    </citation>
    <scope>NUCLEOTIDE SEQUENCE</scope>
    <source>
        <strain evidence="3">JCM 4125</strain>
    </source>
</reference>
<evidence type="ECO:0000313" key="4">
    <source>
        <dbReference type="Proteomes" id="UP000646776"/>
    </source>
</evidence>
<gene>
    <name evidence="3" type="ORF">GCM10010226_83310</name>
</gene>
<keyword evidence="4" id="KW-1185">Reference proteome</keyword>
<organism evidence="3 4">
    <name type="scientific">Streptomyces phaeofaciens</name>
    <dbReference type="NCBI Taxonomy" id="68254"/>
    <lineage>
        <taxon>Bacteria</taxon>
        <taxon>Bacillati</taxon>
        <taxon>Actinomycetota</taxon>
        <taxon>Actinomycetes</taxon>
        <taxon>Kitasatosporales</taxon>
        <taxon>Streptomycetaceae</taxon>
        <taxon>Streptomyces</taxon>
    </lineage>
</organism>
<feature type="transmembrane region" description="Helical" evidence="2">
    <location>
        <begin position="35"/>
        <end position="51"/>
    </location>
</feature>
<sequence length="117" mass="11948">MSQELRHVVILTVIGLVTFTALTIALLLMDVGPTLVGPLILAIVVGVNQLLHPLTSGGKRMQEPAGKNAEAKPAGAGGEDGARQAAGRTPGQPSQAQPPQDGRAEPGGPADDTLTER</sequence>
<evidence type="ECO:0000313" key="3">
    <source>
        <dbReference type="EMBL" id="GGT92697.1"/>
    </source>
</evidence>
<dbReference type="RefSeq" id="WP_189717813.1">
    <property type="nucleotide sequence ID" value="NZ_BMSA01000041.1"/>
</dbReference>
<keyword evidence="2" id="KW-0812">Transmembrane</keyword>
<accession>A0A918M189</accession>
<reference evidence="3" key="2">
    <citation type="submission" date="2020-09" db="EMBL/GenBank/DDBJ databases">
        <authorList>
            <person name="Sun Q."/>
            <person name="Ohkuma M."/>
        </authorList>
    </citation>
    <scope>NUCLEOTIDE SEQUENCE</scope>
    <source>
        <strain evidence="3">JCM 4125</strain>
    </source>
</reference>
<proteinExistence type="predicted"/>
<name>A0A918M189_9ACTN</name>
<dbReference type="AlphaFoldDB" id="A0A918M189"/>
<dbReference type="Proteomes" id="UP000646776">
    <property type="component" value="Unassembled WGS sequence"/>
</dbReference>
<feature type="transmembrane region" description="Helical" evidence="2">
    <location>
        <begin position="7"/>
        <end position="29"/>
    </location>
</feature>
<keyword evidence="2" id="KW-1133">Transmembrane helix</keyword>
<dbReference type="EMBL" id="BMSA01000041">
    <property type="protein sequence ID" value="GGT92697.1"/>
    <property type="molecule type" value="Genomic_DNA"/>
</dbReference>